<dbReference type="RefSeq" id="XP_028468299.1">
    <property type="nucleotide sequence ID" value="XM_028615831.1"/>
</dbReference>
<protein>
    <submittedName>
        <fullName evidence="4">Epoxide hydrolase</fullName>
    </submittedName>
</protein>
<proteinExistence type="inferred from homology"/>
<evidence type="ECO:0000313" key="5">
    <source>
        <dbReference type="Proteomes" id="UP000272025"/>
    </source>
</evidence>
<dbReference type="EMBL" id="ML119052">
    <property type="protein sequence ID" value="ROT40493.1"/>
    <property type="molecule type" value="Genomic_DNA"/>
</dbReference>
<organism evidence="4 5">
    <name type="scientific">Sodiomyces alkalinus (strain CBS 110278 / VKM F-3762 / F11)</name>
    <name type="common">Alkaliphilic filamentous fungus</name>
    <dbReference type="NCBI Taxonomy" id="1314773"/>
    <lineage>
        <taxon>Eukaryota</taxon>
        <taxon>Fungi</taxon>
        <taxon>Dikarya</taxon>
        <taxon>Ascomycota</taxon>
        <taxon>Pezizomycotina</taxon>
        <taxon>Sordariomycetes</taxon>
        <taxon>Hypocreomycetidae</taxon>
        <taxon>Glomerellales</taxon>
        <taxon>Plectosphaerellaceae</taxon>
        <taxon>Sodiomyces</taxon>
    </lineage>
</organism>
<keyword evidence="1 4" id="KW-0378">Hydrolase</keyword>
<dbReference type="PANTHER" id="PTHR43329">
    <property type="entry name" value="EPOXIDE HYDROLASE"/>
    <property type="match status" value="1"/>
</dbReference>
<dbReference type="Gene3D" id="3.40.50.1820">
    <property type="entry name" value="alpha/beta hydrolase"/>
    <property type="match status" value="1"/>
</dbReference>
<dbReference type="InterPro" id="IPR029058">
    <property type="entry name" value="AB_hydrolase_fold"/>
</dbReference>
<evidence type="ECO:0000259" key="3">
    <source>
        <dbReference type="Pfam" id="PF00561"/>
    </source>
</evidence>
<dbReference type="InterPro" id="IPR000073">
    <property type="entry name" value="AB_hydrolase_1"/>
</dbReference>
<dbReference type="InterPro" id="IPR000639">
    <property type="entry name" value="Epox_hydrolase-like"/>
</dbReference>
<accession>A0A3N2Q154</accession>
<dbReference type="OrthoDB" id="408373at2759"/>
<dbReference type="STRING" id="1314773.A0A3N2Q154"/>
<dbReference type="GeneID" id="39584308"/>
<dbReference type="SUPFAM" id="SSF53474">
    <property type="entry name" value="alpha/beta-Hydrolases"/>
    <property type="match status" value="1"/>
</dbReference>
<dbReference type="AlphaFoldDB" id="A0A3N2Q154"/>
<name>A0A3N2Q154_SODAK</name>
<dbReference type="Pfam" id="PF00561">
    <property type="entry name" value="Abhydrolase_1"/>
    <property type="match status" value="1"/>
</dbReference>
<gene>
    <name evidence="4" type="ORF">SODALDRAFT_97385</name>
</gene>
<reference evidence="4 5" key="1">
    <citation type="journal article" date="2018" name="Mol. Ecol.">
        <title>The obligate alkalophilic soda-lake fungus Sodiomyces alkalinus has shifted to a protein diet.</title>
        <authorList>
            <person name="Grum-Grzhimaylo A.A."/>
            <person name="Falkoski D.L."/>
            <person name="van den Heuvel J."/>
            <person name="Valero-Jimenez C.A."/>
            <person name="Min B."/>
            <person name="Choi I.G."/>
            <person name="Lipzen A."/>
            <person name="Daum C.G."/>
            <person name="Aanen D.K."/>
            <person name="Tsang A."/>
            <person name="Henrissat B."/>
            <person name="Bilanenko E.N."/>
            <person name="de Vries R.P."/>
            <person name="van Kan J.A.L."/>
            <person name="Grigoriev I.V."/>
            <person name="Debets A.J.M."/>
        </authorList>
    </citation>
    <scope>NUCLEOTIDE SEQUENCE [LARGE SCALE GENOMIC DNA]</scope>
    <source>
        <strain evidence="4 5">F11</strain>
    </source>
</reference>
<feature type="domain" description="AB hydrolase-1" evidence="3">
    <location>
        <begin position="43"/>
        <end position="314"/>
    </location>
</feature>
<dbReference type="Proteomes" id="UP000272025">
    <property type="component" value="Unassembled WGS sequence"/>
</dbReference>
<sequence>MMAPPTKLTPDDPRVERKTIEVRGKTYAYILGKPEGTDTPKDTVVLIHGFPDTSFGWRYQIPFFQSLGYQVIAPNMLGYEGTSCPEDLESFSLKSMSDDVAAICASLLGPETQIILGGHDWGGFLVWRLALWHPNLIRGVFSICTPYAPPTPRPIDLRALVESGRLPHWGYQLQLASGEVEEKLTTPEDIRRFLACVWLATGPNGEHGFSVEKGVLFDELPKMGESPVLSPEEMDEYVRAFTAGGLRGPLNWYRTKSIVFEEEKPLADKGPCKVAVPSLFVQATHDAALPASMSAGMEKHFEDLTTKSVVTTHWAMVMAPDEVNAILKDWIESKLYGEAKPSL</sequence>
<evidence type="ECO:0000256" key="1">
    <source>
        <dbReference type="ARBA" id="ARBA00022801"/>
    </source>
</evidence>
<evidence type="ECO:0000313" key="4">
    <source>
        <dbReference type="EMBL" id="ROT40493.1"/>
    </source>
</evidence>
<dbReference type="GO" id="GO:0016787">
    <property type="term" value="F:hydrolase activity"/>
    <property type="evidence" value="ECO:0007669"/>
    <property type="project" value="UniProtKB-KW"/>
</dbReference>
<dbReference type="PRINTS" id="PR00412">
    <property type="entry name" value="EPOXHYDRLASE"/>
</dbReference>
<evidence type="ECO:0000256" key="2">
    <source>
        <dbReference type="ARBA" id="ARBA00038334"/>
    </source>
</evidence>
<comment type="similarity">
    <text evidence="2">Belongs to the AB hydrolase superfamily. Epoxide hydrolase family.</text>
</comment>
<keyword evidence="5" id="KW-1185">Reference proteome</keyword>